<dbReference type="EMBL" id="JAENGY010000256">
    <property type="protein sequence ID" value="KAG6967917.1"/>
    <property type="molecule type" value="Genomic_DNA"/>
</dbReference>
<organism evidence="1 2">
    <name type="scientific">Phytophthora aleatoria</name>
    <dbReference type="NCBI Taxonomy" id="2496075"/>
    <lineage>
        <taxon>Eukaryota</taxon>
        <taxon>Sar</taxon>
        <taxon>Stramenopiles</taxon>
        <taxon>Oomycota</taxon>
        <taxon>Peronosporomycetes</taxon>
        <taxon>Peronosporales</taxon>
        <taxon>Peronosporaceae</taxon>
        <taxon>Phytophthora</taxon>
    </lineage>
</organism>
<dbReference type="PANTHER" id="PTHR40781:SF1">
    <property type="match status" value="1"/>
</dbReference>
<dbReference type="Proteomes" id="UP000709295">
    <property type="component" value="Unassembled WGS sequence"/>
</dbReference>
<proteinExistence type="predicted"/>
<evidence type="ECO:0000313" key="2">
    <source>
        <dbReference type="Proteomes" id="UP000709295"/>
    </source>
</evidence>
<gene>
    <name evidence="1" type="ORF">JG688_00006072</name>
</gene>
<accession>A0A8J5J7K8</accession>
<protein>
    <submittedName>
        <fullName evidence="1">Uncharacterized protein</fullName>
    </submittedName>
</protein>
<name>A0A8J5J7K8_9STRA</name>
<sequence length="179" mass="20690">MDPHFSVIERSMFRHPPALVWRVGHAGNRDALVRARLTSAYFETDNDFQRAKSQHLDWCNRDWTPFLSVFSSKVHAELWGRKLLDKGDVWIYPVDTYGLAVFPTHTGELLILGEIPKNNIGEGEQVRELVDDELCNELIPGQEGLVHNERTGLNYEPGDEAIEQEDEDWVDFVEYQIDH</sequence>
<comment type="caution">
    <text evidence="1">The sequence shown here is derived from an EMBL/GenBank/DDBJ whole genome shotgun (WGS) entry which is preliminary data.</text>
</comment>
<dbReference type="AlphaFoldDB" id="A0A8J5J7K8"/>
<dbReference type="PANTHER" id="PTHR40781">
    <property type="match status" value="1"/>
</dbReference>
<keyword evidence="2" id="KW-1185">Reference proteome</keyword>
<reference evidence="1" key="1">
    <citation type="submission" date="2021-01" db="EMBL/GenBank/DDBJ databases">
        <title>Phytophthora aleatoria, a newly-described species from Pinus radiata is distinct from Phytophthora cactorum isolates based on comparative genomics.</title>
        <authorList>
            <person name="Mcdougal R."/>
            <person name="Panda P."/>
            <person name="Williams N."/>
            <person name="Studholme D.J."/>
        </authorList>
    </citation>
    <scope>NUCLEOTIDE SEQUENCE</scope>
    <source>
        <strain evidence="1">NZFS 4037</strain>
    </source>
</reference>
<evidence type="ECO:0000313" key="1">
    <source>
        <dbReference type="EMBL" id="KAG6967917.1"/>
    </source>
</evidence>